<dbReference type="GO" id="GO:0004503">
    <property type="term" value="F:tyrosinase activity"/>
    <property type="evidence" value="ECO:0007669"/>
    <property type="project" value="UniProtKB-ARBA"/>
</dbReference>
<proteinExistence type="inferred from homology"/>
<dbReference type="PANTHER" id="PTHR11511">
    <property type="entry name" value="LARVAL STORAGE PROTEIN/PHENOLOXIDASE"/>
    <property type="match status" value="1"/>
</dbReference>
<dbReference type="PANTHER" id="PTHR11511:SF4">
    <property type="entry name" value="PHENOLOXIDASE 2-RELATED"/>
    <property type="match status" value="1"/>
</dbReference>
<name>A0A6P7FTZ5_DIAVI</name>
<dbReference type="Gene3D" id="1.20.1370.10">
    <property type="entry name" value="Hemocyanin, N-terminal domain"/>
    <property type="match status" value="1"/>
</dbReference>
<dbReference type="InterPro" id="IPR036697">
    <property type="entry name" value="Hemocyanin_N_sf"/>
</dbReference>
<dbReference type="AlphaFoldDB" id="A0A6P7FTZ5"/>
<dbReference type="Gene3D" id="1.10.1280.10">
    <property type="entry name" value="Di-copper center containing domain from catechol oxidase"/>
    <property type="match status" value="1"/>
</dbReference>
<keyword evidence="3" id="KW-0479">Metal-binding</keyword>
<comment type="similarity">
    <text evidence="2">Belongs to the tyrosinase family.</text>
</comment>
<keyword evidence="4" id="KW-0560">Oxidoreductase</keyword>
<gene>
    <name evidence="9" type="primary">LOC114330957</name>
</gene>
<dbReference type="InParanoid" id="A0A6P7FTZ5"/>
<evidence type="ECO:0000259" key="7">
    <source>
        <dbReference type="Pfam" id="PF00372"/>
    </source>
</evidence>
<sequence length="542" mass="62675">MATTKNLVKLFDRPKELCIMPKGDDKTIFDVPAEYLPDQYKTVGVQLVSKFGGEAVGGKIQVKPISIPYLGDVLDLKRDENFSLFLPRHRQIAGQLINIYIGMRNTDDLLSIAVYTRDRVNPYLFNYALSVALLHRPDTQNVDLPSFIKSFPDKYVDGKVFARAREETNIVPTGTTRSPIEIPMDFTASNLEMEHRLAYFREDLGINLHHWHWHLVYPFDGAFEVVNKNRRGELFYYMHQQIMARYNFERLCNSLSRVERFINWRKPIPEAYFPKLDSLVASRGWPSRVANQSWSNLRRETDQVTQDIDDLERWRDRIFEVIHNGRARRADGTFVQLTENEGIDILGNIIESSILSPDRDFYGDLHNMGHVFTSYVHDPDHRHLVSNFNLHMQQGQNTITRASTESTVTIPFARTFRNLDTNRPEGGDGLEQFNFCGCGWPQHMLVPMGNSLGFRCELFVMISNYDDDRVVQDISGVCNDADVFCGVKDKLYPDRRSMGYPFDRQPRVGVDTLQQFLTPNMRVQDISIRFTNTSVQPRPNNK</sequence>
<evidence type="ECO:0000313" key="9">
    <source>
        <dbReference type="RefSeq" id="XP_028136210.1"/>
    </source>
</evidence>
<evidence type="ECO:0000256" key="6">
    <source>
        <dbReference type="ARBA" id="ARBA00023033"/>
    </source>
</evidence>
<dbReference type="InterPro" id="IPR013788">
    <property type="entry name" value="Hemocyanin/hexamerin"/>
</dbReference>
<dbReference type="InterPro" id="IPR005204">
    <property type="entry name" value="Hemocyanin_N"/>
</dbReference>
<reference evidence="9" key="1">
    <citation type="submission" date="2025-08" db="UniProtKB">
        <authorList>
            <consortium name="RefSeq"/>
        </authorList>
    </citation>
    <scope>IDENTIFICATION</scope>
    <source>
        <tissue evidence="9">Whole insect</tissue>
    </source>
</reference>
<organism evidence="9">
    <name type="scientific">Diabrotica virgifera virgifera</name>
    <name type="common">western corn rootworm</name>
    <dbReference type="NCBI Taxonomy" id="50390"/>
    <lineage>
        <taxon>Eukaryota</taxon>
        <taxon>Metazoa</taxon>
        <taxon>Ecdysozoa</taxon>
        <taxon>Arthropoda</taxon>
        <taxon>Hexapoda</taxon>
        <taxon>Insecta</taxon>
        <taxon>Pterygota</taxon>
        <taxon>Neoptera</taxon>
        <taxon>Endopterygota</taxon>
        <taxon>Coleoptera</taxon>
        <taxon>Polyphaga</taxon>
        <taxon>Cucujiformia</taxon>
        <taxon>Chrysomeloidea</taxon>
        <taxon>Chrysomelidae</taxon>
        <taxon>Galerucinae</taxon>
        <taxon>Diabroticina</taxon>
        <taxon>Diabroticites</taxon>
        <taxon>Diabrotica</taxon>
    </lineage>
</organism>
<dbReference type="InterPro" id="IPR014756">
    <property type="entry name" value="Ig_E-set"/>
</dbReference>
<keyword evidence="6" id="KW-0503">Monooxygenase</keyword>
<comment type="cofactor">
    <cofactor evidence="1">
        <name>Cu(2+)</name>
        <dbReference type="ChEBI" id="CHEBI:29036"/>
    </cofactor>
</comment>
<evidence type="ECO:0000256" key="3">
    <source>
        <dbReference type="ARBA" id="ARBA00022723"/>
    </source>
</evidence>
<dbReference type="SUPFAM" id="SSF81296">
    <property type="entry name" value="E set domains"/>
    <property type="match status" value="1"/>
</dbReference>
<protein>
    <submittedName>
        <fullName evidence="9">Phenoloxidase 1-like</fullName>
    </submittedName>
</protein>
<dbReference type="PRINTS" id="PR00187">
    <property type="entry name" value="HAEMOCYANIN"/>
</dbReference>
<keyword evidence="5" id="KW-0186">Copper</keyword>
<dbReference type="InterPro" id="IPR008922">
    <property type="entry name" value="Di-copper_centre_dom_sf"/>
</dbReference>
<feature type="domain" description="Hemocyanin N-terminal" evidence="8">
    <location>
        <begin position="74"/>
        <end position="141"/>
    </location>
</feature>
<feature type="domain" description="Hemocyanin middle" evidence="7">
    <location>
        <begin position="151"/>
        <end position="387"/>
    </location>
</feature>
<accession>A0A6P7FTZ5</accession>
<evidence type="ECO:0000256" key="1">
    <source>
        <dbReference type="ARBA" id="ARBA00001973"/>
    </source>
</evidence>
<evidence type="ECO:0000256" key="5">
    <source>
        <dbReference type="ARBA" id="ARBA00023008"/>
    </source>
</evidence>
<dbReference type="SUPFAM" id="SSF48050">
    <property type="entry name" value="Hemocyanin, N-terminal domain"/>
    <property type="match status" value="1"/>
</dbReference>
<evidence type="ECO:0000259" key="8">
    <source>
        <dbReference type="Pfam" id="PF03722"/>
    </source>
</evidence>
<dbReference type="Pfam" id="PF03722">
    <property type="entry name" value="Hemocyanin_N"/>
    <property type="match status" value="1"/>
</dbReference>
<dbReference type="Pfam" id="PF00372">
    <property type="entry name" value="Hemocyanin_M"/>
    <property type="match status" value="1"/>
</dbReference>
<dbReference type="RefSeq" id="XP_028136210.1">
    <property type="nucleotide sequence ID" value="XM_028280409.1"/>
</dbReference>
<evidence type="ECO:0000256" key="2">
    <source>
        <dbReference type="ARBA" id="ARBA00009928"/>
    </source>
</evidence>
<dbReference type="InterPro" id="IPR000896">
    <property type="entry name" value="Hemocyanin/hexamerin_mid_dom"/>
</dbReference>
<dbReference type="PROSITE" id="PS00209">
    <property type="entry name" value="HEMOCYANIN_1"/>
    <property type="match status" value="1"/>
</dbReference>
<dbReference type="SUPFAM" id="SSF48056">
    <property type="entry name" value="Di-copper centre-containing domain"/>
    <property type="match status" value="1"/>
</dbReference>
<dbReference type="GO" id="GO:0006582">
    <property type="term" value="P:melanin metabolic process"/>
    <property type="evidence" value="ECO:0007669"/>
    <property type="project" value="UniProtKB-ARBA"/>
</dbReference>
<dbReference type="GO" id="GO:0046872">
    <property type="term" value="F:metal ion binding"/>
    <property type="evidence" value="ECO:0007669"/>
    <property type="project" value="UniProtKB-KW"/>
</dbReference>
<evidence type="ECO:0000256" key="4">
    <source>
        <dbReference type="ARBA" id="ARBA00023002"/>
    </source>
</evidence>